<gene>
    <name evidence="1" type="ORF">GCM10007977_028710</name>
</gene>
<name>A0A917TKG2_9ACTN</name>
<sequence>MWSVRKAAGSAVVTALVAGGGVVVAAGPAVAGNPLAISVAAWAYTDARHPAQSYAGQTGAVPVGAWRDAGNVVHRSRAYYSFDLSALAGATISEATLIVPELAANDCATPRTVEVWRTAAFTAPTWAHAPAAEALVDATDGGQGCGTRGSWDLAAEVTAALAAGRTTLSLQLRVPQGHERDERYGRSFGTNAGISVQYNRAPNVPANVRIDGRACGAGPLFVTGTQPLVQVQVSDPDPVPMVGDGTTLQLAAWPVGDPAQRTEWGGGFGYGTWTSTTILPGGILTDDGTYALSGQATDRHGATSAWSEPCLLVLDRVGPADAPLVSSATYPAGTASGGPGVPGTFTFDANGDTEVTGFMWGTILTGTYAYVPADAPGGTATITYTPPVAGDVVLVVDSVDRAGNHSPRAEYGFAVLEP</sequence>
<comment type="caution">
    <text evidence="1">The sequence shown here is derived from an EMBL/GenBank/DDBJ whole genome shotgun (WGS) entry which is preliminary data.</text>
</comment>
<dbReference type="Proteomes" id="UP000642070">
    <property type="component" value="Unassembled WGS sequence"/>
</dbReference>
<evidence type="ECO:0000313" key="1">
    <source>
        <dbReference type="EMBL" id="GGM25807.1"/>
    </source>
</evidence>
<keyword evidence="2" id="KW-1185">Reference proteome</keyword>
<reference evidence="1" key="1">
    <citation type="journal article" date="2014" name="Int. J. Syst. Evol. Microbiol.">
        <title>Complete genome sequence of Corynebacterium casei LMG S-19264T (=DSM 44701T), isolated from a smear-ripened cheese.</title>
        <authorList>
            <consortium name="US DOE Joint Genome Institute (JGI-PGF)"/>
            <person name="Walter F."/>
            <person name="Albersmeier A."/>
            <person name="Kalinowski J."/>
            <person name="Ruckert C."/>
        </authorList>
    </citation>
    <scope>NUCLEOTIDE SEQUENCE</scope>
    <source>
        <strain evidence="1">JCM 19831</strain>
    </source>
</reference>
<dbReference type="EMBL" id="BMPI01000012">
    <property type="protein sequence ID" value="GGM25807.1"/>
    <property type="molecule type" value="Genomic_DNA"/>
</dbReference>
<dbReference type="AlphaFoldDB" id="A0A917TKG2"/>
<dbReference type="RefSeq" id="WP_190250302.1">
    <property type="nucleotide sequence ID" value="NZ_BMPI01000012.1"/>
</dbReference>
<proteinExistence type="predicted"/>
<evidence type="ECO:0000313" key="2">
    <source>
        <dbReference type="Proteomes" id="UP000642070"/>
    </source>
</evidence>
<accession>A0A917TKG2</accession>
<reference evidence="1" key="2">
    <citation type="submission" date="2020-09" db="EMBL/GenBank/DDBJ databases">
        <authorList>
            <person name="Sun Q."/>
            <person name="Ohkuma M."/>
        </authorList>
    </citation>
    <scope>NUCLEOTIDE SEQUENCE</scope>
    <source>
        <strain evidence="1">JCM 19831</strain>
    </source>
</reference>
<protein>
    <submittedName>
        <fullName evidence="1">Uncharacterized protein</fullName>
    </submittedName>
</protein>
<organism evidence="1 2">
    <name type="scientific">Dactylosporangium sucinum</name>
    <dbReference type="NCBI Taxonomy" id="1424081"/>
    <lineage>
        <taxon>Bacteria</taxon>
        <taxon>Bacillati</taxon>
        <taxon>Actinomycetota</taxon>
        <taxon>Actinomycetes</taxon>
        <taxon>Micromonosporales</taxon>
        <taxon>Micromonosporaceae</taxon>
        <taxon>Dactylosporangium</taxon>
    </lineage>
</organism>
<dbReference type="NCBIfam" id="NF033679">
    <property type="entry name" value="DNRLRE_dom"/>
    <property type="match status" value="1"/>
</dbReference>